<dbReference type="PROSITE" id="PS00486">
    <property type="entry name" value="DNA_MISMATCH_REPAIR_2"/>
    <property type="match status" value="1"/>
</dbReference>
<comment type="similarity">
    <text evidence="1">Belongs to the DNA mismatch repair MutS family.</text>
</comment>
<dbReference type="GO" id="GO:0007131">
    <property type="term" value="P:reciprocal meiotic recombination"/>
    <property type="evidence" value="ECO:0007669"/>
    <property type="project" value="TreeGrafter"/>
</dbReference>
<evidence type="ECO:0000256" key="2">
    <source>
        <dbReference type="ARBA" id="ARBA00022741"/>
    </source>
</evidence>
<evidence type="ECO:0000256" key="5">
    <source>
        <dbReference type="SAM" id="MobiDB-lite"/>
    </source>
</evidence>
<dbReference type="SMART" id="SM00534">
    <property type="entry name" value="MUTSac"/>
    <property type="match status" value="1"/>
</dbReference>
<name>A0AAD9K3E5_9ANNE</name>
<dbReference type="AlphaFoldDB" id="A0AAD9K3E5"/>
<proteinExistence type="inferred from homology"/>
<dbReference type="SUPFAM" id="SSF52540">
    <property type="entry name" value="P-loop containing nucleoside triphosphate hydrolases"/>
    <property type="match status" value="1"/>
</dbReference>
<gene>
    <name evidence="7" type="ORF">LSH36_68g11029</name>
</gene>
<dbReference type="GO" id="GO:0140664">
    <property type="term" value="F:ATP-dependent DNA damage sensor activity"/>
    <property type="evidence" value="ECO:0007669"/>
    <property type="project" value="InterPro"/>
</dbReference>
<protein>
    <recommendedName>
        <fullName evidence="6">DNA mismatch repair proteins mutS family domain-containing protein</fullName>
    </recommendedName>
</protein>
<dbReference type="Pfam" id="PF00488">
    <property type="entry name" value="MutS_V"/>
    <property type="match status" value="1"/>
</dbReference>
<dbReference type="InterPro" id="IPR027417">
    <property type="entry name" value="P-loop_NTPase"/>
</dbReference>
<evidence type="ECO:0000256" key="4">
    <source>
        <dbReference type="ARBA" id="ARBA00023125"/>
    </source>
</evidence>
<organism evidence="7 8">
    <name type="scientific">Paralvinella palmiformis</name>
    <dbReference type="NCBI Taxonomy" id="53620"/>
    <lineage>
        <taxon>Eukaryota</taxon>
        <taxon>Metazoa</taxon>
        <taxon>Spiralia</taxon>
        <taxon>Lophotrochozoa</taxon>
        <taxon>Annelida</taxon>
        <taxon>Polychaeta</taxon>
        <taxon>Sedentaria</taxon>
        <taxon>Canalipalpata</taxon>
        <taxon>Terebellida</taxon>
        <taxon>Terebelliformia</taxon>
        <taxon>Alvinellidae</taxon>
        <taxon>Paralvinella</taxon>
    </lineage>
</organism>
<keyword evidence="2" id="KW-0547">Nucleotide-binding</keyword>
<dbReference type="GO" id="GO:0005524">
    <property type="term" value="F:ATP binding"/>
    <property type="evidence" value="ECO:0007669"/>
    <property type="project" value="UniProtKB-KW"/>
</dbReference>
<dbReference type="GO" id="GO:0030983">
    <property type="term" value="F:mismatched DNA binding"/>
    <property type="evidence" value="ECO:0007669"/>
    <property type="project" value="InterPro"/>
</dbReference>
<dbReference type="PANTHER" id="PTHR11361">
    <property type="entry name" value="DNA MISMATCH REPAIR PROTEIN MUTS FAMILY MEMBER"/>
    <property type="match status" value="1"/>
</dbReference>
<feature type="domain" description="DNA mismatch repair proteins mutS family" evidence="6">
    <location>
        <begin position="381"/>
        <end position="397"/>
    </location>
</feature>
<reference evidence="7" key="1">
    <citation type="journal article" date="2023" name="Mol. Biol. Evol.">
        <title>Third-Generation Sequencing Reveals the Adaptive Role of the Epigenome in Three Deep-Sea Polychaetes.</title>
        <authorList>
            <person name="Perez M."/>
            <person name="Aroh O."/>
            <person name="Sun Y."/>
            <person name="Lan Y."/>
            <person name="Juniper S.K."/>
            <person name="Young C.R."/>
            <person name="Angers B."/>
            <person name="Qian P.Y."/>
        </authorList>
    </citation>
    <scope>NUCLEOTIDE SEQUENCE</scope>
    <source>
        <strain evidence="7">P08H-3</strain>
    </source>
</reference>
<comment type="caution">
    <text evidence="7">The sequence shown here is derived from an EMBL/GenBank/DDBJ whole genome shotgun (WGS) entry which is preliminary data.</text>
</comment>
<dbReference type="EMBL" id="JAODUP010000068">
    <property type="protein sequence ID" value="KAK2164157.1"/>
    <property type="molecule type" value="Genomic_DNA"/>
</dbReference>
<dbReference type="GO" id="GO:0006298">
    <property type="term" value="P:mismatch repair"/>
    <property type="evidence" value="ECO:0007669"/>
    <property type="project" value="InterPro"/>
</dbReference>
<dbReference type="InterPro" id="IPR000432">
    <property type="entry name" value="DNA_mismatch_repair_MutS_C"/>
</dbReference>
<dbReference type="GO" id="GO:0005634">
    <property type="term" value="C:nucleus"/>
    <property type="evidence" value="ECO:0007669"/>
    <property type="project" value="TreeGrafter"/>
</dbReference>
<feature type="region of interest" description="Disordered" evidence="5">
    <location>
        <begin position="176"/>
        <end position="207"/>
    </location>
</feature>
<dbReference type="InterPro" id="IPR045076">
    <property type="entry name" value="MutS"/>
</dbReference>
<dbReference type="PANTHER" id="PTHR11361:SF21">
    <property type="entry name" value="MUTS PROTEIN HOMOLOG 4"/>
    <property type="match status" value="1"/>
</dbReference>
<evidence type="ECO:0000313" key="7">
    <source>
        <dbReference type="EMBL" id="KAK2164157.1"/>
    </source>
</evidence>
<evidence type="ECO:0000256" key="1">
    <source>
        <dbReference type="ARBA" id="ARBA00006271"/>
    </source>
</evidence>
<keyword evidence="3" id="KW-0067">ATP-binding</keyword>
<keyword evidence="8" id="KW-1185">Reference proteome</keyword>
<dbReference type="Gene3D" id="3.40.50.300">
    <property type="entry name" value="P-loop containing nucleotide triphosphate hydrolases"/>
    <property type="match status" value="1"/>
</dbReference>
<sequence length="558" mass="61924">MKSVVLMAPSIERLINLVNQLSSARCCILGYCRSIDLLTIGIITKLWLCRLCVSPKDEVQKIREAVDINLAPEFCKSVEEKILLIATVFSIHRNWTRSANYLKKNLYESGGHHSSSHSGTKIMDKPPKYVFGLLETPASSSLSSNRGYVSSSMFGGVRSGASTAVYQGTTSWSSLRVRPHHTPATGTSSVRSNTPGSRAGTTSGNMTPRDSSAVIVALVEGRGLAKGAVGMSSIDLKRPVLTLSQFTDSSTYVKSLDDPRFKKLQDKIEEVIHDDARIQKGTLNMRTQKCFAVKYASDENNFVIITGPNMGGKSTYLRQIVLLQVMAQIGSYVPAEIASFRICDQIFSRIGSDDDILTNSSTFMLEMREINYILQNASRNSLIIIDELGRGTSADEGVGICHSICEYLLNIKAFTFFATHFMDLTNLDSLYPNVENYHFEVHHTFLDESNKEKVSYTHTLSKGKTTEKHYGLQLAEISTLPRCVMENARKLVEKITDEMRKSNVITEDAVKQRAVFKLGTRVAQTALNSKLDTDSLKTYLISLRNQYIADIQLGQDAN</sequence>
<feature type="compositionally biased region" description="Polar residues" evidence="5">
    <location>
        <begin position="184"/>
        <end position="207"/>
    </location>
</feature>
<evidence type="ECO:0000259" key="6">
    <source>
        <dbReference type="PROSITE" id="PS00486"/>
    </source>
</evidence>
<dbReference type="FunFam" id="3.40.50.300:FF:000870">
    <property type="entry name" value="MutS protein homolog 4"/>
    <property type="match status" value="1"/>
</dbReference>
<accession>A0AAD9K3E5</accession>
<dbReference type="Proteomes" id="UP001208570">
    <property type="component" value="Unassembled WGS sequence"/>
</dbReference>
<evidence type="ECO:0000256" key="3">
    <source>
        <dbReference type="ARBA" id="ARBA00022840"/>
    </source>
</evidence>
<evidence type="ECO:0000313" key="8">
    <source>
        <dbReference type="Proteomes" id="UP001208570"/>
    </source>
</evidence>
<keyword evidence="4" id="KW-0238">DNA-binding</keyword>